<proteinExistence type="predicted"/>
<organism evidence="1 2">
    <name type="scientific">Nocardioides bruguierae</name>
    <dbReference type="NCBI Taxonomy" id="2945102"/>
    <lineage>
        <taxon>Bacteria</taxon>
        <taxon>Bacillati</taxon>
        <taxon>Actinomycetota</taxon>
        <taxon>Actinomycetes</taxon>
        <taxon>Propionibacteriales</taxon>
        <taxon>Nocardioidaceae</taxon>
        <taxon>Nocardioides</taxon>
    </lineage>
</organism>
<dbReference type="SUPFAM" id="SSF48452">
    <property type="entry name" value="TPR-like"/>
    <property type="match status" value="1"/>
</dbReference>
<evidence type="ECO:0000313" key="1">
    <source>
        <dbReference type="EMBL" id="MCM0621478.1"/>
    </source>
</evidence>
<sequence>MENRGYHDRYTWAQSLFGMNDYRGAIKELESLLAELAVDEDAGRAGVTDARLLLARAYFHSASLGRAESTARAVLAEDPTDAYAALLLARTLERQARPEEAQMLLRRAAVLGAPGTSLADLDR</sequence>
<name>A0A9X2D8U7_9ACTN</name>
<comment type="caution">
    <text evidence="1">The sequence shown here is derived from an EMBL/GenBank/DDBJ whole genome shotgun (WGS) entry which is preliminary data.</text>
</comment>
<dbReference type="Proteomes" id="UP001139485">
    <property type="component" value="Unassembled WGS sequence"/>
</dbReference>
<dbReference type="InterPro" id="IPR011990">
    <property type="entry name" value="TPR-like_helical_dom_sf"/>
</dbReference>
<dbReference type="Gene3D" id="1.25.40.10">
    <property type="entry name" value="Tetratricopeptide repeat domain"/>
    <property type="match status" value="1"/>
</dbReference>
<dbReference type="RefSeq" id="WP_250054892.1">
    <property type="nucleotide sequence ID" value="NZ_JAMJPH010000021.1"/>
</dbReference>
<evidence type="ECO:0000313" key="2">
    <source>
        <dbReference type="Proteomes" id="UP001139485"/>
    </source>
</evidence>
<reference evidence="1" key="1">
    <citation type="submission" date="2022-05" db="EMBL/GenBank/DDBJ databases">
        <authorList>
            <person name="Tuo L."/>
        </authorList>
    </citation>
    <scope>NUCLEOTIDE SEQUENCE</scope>
    <source>
        <strain evidence="1">BSK12Z-4</strain>
    </source>
</reference>
<evidence type="ECO:0008006" key="3">
    <source>
        <dbReference type="Google" id="ProtNLM"/>
    </source>
</evidence>
<protein>
    <recommendedName>
        <fullName evidence="3">Tetratricopeptide repeat protein</fullName>
    </recommendedName>
</protein>
<keyword evidence="2" id="KW-1185">Reference proteome</keyword>
<accession>A0A9X2D8U7</accession>
<gene>
    <name evidence="1" type="ORF">M8330_14380</name>
</gene>
<dbReference type="EMBL" id="JAMOIL010000018">
    <property type="protein sequence ID" value="MCM0621478.1"/>
    <property type="molecule type" value="Genomic_DNA"/>
</dbReference>
<dbReference type="AlphaFoldDB" id="A0A9X2D8U7"/>